<keyword evidence="4" id="KW-1185">Reference proteome</keyword>
<dbReference type="EMBL" id="FMZA01000005">
    <property type="protein sequence ID" value="SDC26367.1"/>
    <property type="molecule type" value="Genomic_DNA"/>
</dbReference>
<evidence type="ECO:0000256" key="2">
    <source>
        <dbReference type="ARBA" id="ARBA00023002"/>
    </source>
</evidence>
<keyword evidence="1" id="KW-0712">Selenocysteine</keyword>
<evidence type="ECO:0000256" key="1">
    <source>
        <dbReference type="ARBA" id="ARBA00022933"/>
    </source>
</evidence>
<dbReference type="STRING" id="1236220.SAMN04488112_10586"/>
<keyword evidence="2" id="KW-0560">Oxidoreductase</keyword>
<sequence>MKHRSSVPVSKGLRFTSRMVRGLQRTFPRLYAKVAKHEGRKWGDSSIPWTPVKKPVTESRVALITTGGIILKTQEPFNLNDPKGDSSYREIPGDASGEDLVVSHLFYDHTEVEVDTEIMFPLQALHTLQAKGEIGEVARRHFSFNGGISDPTLLIERHAPDVAQQLVADQVDLALLTPA</sequence>
<dbReference type="OrthoDB" id="1550957at2"/>
<proteinExistence type="predicted"/>
<dbReference type="AlphaFoldDB" id="A0A1G6K5Y4"/>
<evidence type="ECO:0000313" key="3">
    <source>
        <dbReference type="EMBL" id="SDC26367.1"/>
    </source>
</evidence>
<protein>
    <submittedName>
        <fullName evidence="3">Glycine/sarcosine/betaine reductase selenoprotein B (GRDB)</fullName>
    </submittedName>
</protein>
<evidence type="ECO:0000313" key="4">
    <source>
        <dbReference type="Proteomes" id="UP000199387"/>
    </source>
</evidence>
<dbReference type="InterPro" id="IPR010187">
    <property type="entry name" value="Various_sel_PB"/>
</dbReference>
<name>A0A1G6K5Y4_9BACL</name>
<dbReference type="GO" id="GO:0050485">
    <property type="term" value="F:oxidoreductase activity, acting on X-H and Y-H to form an X-Y bond, with a disulfide as acceptor"/>
    <property type="evidence" value="ECO:0007669"/>
    <property type="project" value="InterPro"/>
</dbReference>
<dbReference type="RefSeq" id="WP_091567228.1">
    <property type="nucleotide sequence ID" value="NZ_FMZA01000005.1"/>
</dbReference>
<organism evidence="3 4">
    <name type="scientific">Melghirimyces thermohalophilus</name>
    <dbReference type="NCBI Taxonomy" id="1236220"/>
    <lineage>
        <taxon>Bacteria</taxon>
        <taxon>Bacillati</taxon>
        <taxon>Bacillota</taxon>
        <taxon>Bacilli</taxon>
        <taxon>Bacillales</taxon>
        <taxon>Thermoactinomycetaceae</taxon>
        <taxon>Melghirimyces</taxon>
    </lineage>
</organism>
<dbReference type="Proteomes" id="UP000199387">
    <property type="component" value="Unassembled WGS sequence"/>
</dbReference>
<gene>
    <name evidence="3" type="ORF">SAMN04488112_10586</name>
</gene>
<dbReference type="Pfam" id="PF07355">
    <property type="entry name" value="GRDB"/>
    <property type="match status" value="1"/>
</dbReference>
<reference evidence="3 4" key="1">
    <citation type="submission" date="2016-10" db="EMBL/GenBank/DDBJ databases">
        <authorList>
            <person name="de Groot N.N."/>
        </authorList>
    </citation>
    <scope>NUCLEOTIDE SEQUENCE [LARGE SCALE GENOMIC DNA]</scope>
    <source>
        <strain evidence="3 4">DSM 45514</strain>
    </source>
</reference>
<accession>A0A1G6K5Y4</accession>